<dbReference type="Proteomes" id="UP001310022">
    <property type="component" value="Unassembled WGS sequence"/>
</dbReference>
<proteinExistence type="predicted"/>
<keyword evidence="2" id="KW-0238">DNA-binding</keyword>
<evidence type="ECO:0000313" key="6">
    <source>
        <dbReference type="Proteomes" id="UP001310022"/>
    </source>
</evidence>
<gene>
    <name evidence="5" type="ORF">PEDI_00500</name>
</gene>
<dbReference type="AlphaFoldDB" id="A0AAN4VTL0"/>
<dbReference type="InterPro" id="IPR036388">
    <property type="entry name" value="WH-like_DNA-bd_sf"/>
</dbReference>
<evidence type="ECO:0000256" key="1">
    <source>
        <dbReference type="ARBA" id="ARBA00023015"/>
    </source>
</evidence>
<dbReference type="GO" id="GO:0003677">
    <property type="term" value="F:DNA binding"/>
    <property type="evidence" value="ECO:0007669"/>
    <property type="project" value="UniProtKB-KW"/>
</dbReference>
<dbReference type="RefSeq" id="WP_053406352.1">
    <property type="nucleotide sequence ID" value="NZ_BQKE01000001.1"/>
</dbReference>
<reference evidence="5 6" key="1">
    <citation type="submission" date="2021-12" db="EMBL/GenBank/DDBJ databases">
        <title>Genome sequencing of bacteria with rrn-lacking chromosome and rrn-plasmid.</title>
        <authorList>
            <person name="Anda M."/>
            <person name="Iwasaki W."/>
        </authorList>
    </citation>
    <scope>NUCLEOTIDE SEQUENCE [LARGE SCALE GENOMIC DNA]</scope>
    <source>
        <strain evidence="5 6">NBRC 15940</strain>
    </source>
</reference>
<organism evidence="5 6">
    <name type="scientific">Persicobacter diffluens</name>
    <dbReference type="NCBI Taxonomy" id="981"/>
    <lineage>
        <taxon>Bacteria</taxon>
        <taxon>Pseudomonadati</taxon>
        <taxon>Bacteroidota</taxon>
        <taxon>Cytophagia</taxon>
        <taxon>Cytophagales</taxon>
        <taxon>Persicobacteraceae</taxon>
        <taxon>Persicobacter</taxon>
    </lineage>
</organism>
<evidence type="ECO:0000313" key="5">
    <source>
        <dbReference type="EMBL" id="GJM59498.1"/>
    </source>
</evidence>
<dbReference type="PROSITE" id="PS01117">
    <property type="entry name" value="HTH_MARR_1"/>
    <property type="match status" value="1"/>
</dbReference>
<protein>
    <recommendedName>
        <fullName evidence="4">HTH marR-type domain-containing protein</fullName>
    </recommendedName>
</protein>
<dbReference type="EMBL" id="BQKE01000001">
    <property type="protein sequence ID" value="GJM59498.1"/>
    <property type="molecule type" value="Genomic_DNA"/>
</dbReference>
<dbReference type="Pfam" id="PF01047">
    <property type="entry name" value="MarR"/>
    <property type="match status" value="1"/>
</dbReference>
<dbReference type="GO" id="GO:0003700">
    <property type="term" value="F:DNA-binding transcription factor activity"/>
    <property type="evidence" value="ECO:0007669"/>
    <property type="project" value="InterPro"/>
</dbReference>
<keyword evidence="1" id="KW-0805">Transcription regulation</keyword>
<dbReference type="Gene3D" id="1.10.10.10">
    <property type="entry name" value="Winged helix-like DNA-binding domain superfamily/Winged helix DNA-binding domain"/>
    <property type="match status" value="1"/>
</dbReference>
<dbReference type="InterPro" id="IPR000835">
    <property type="entry name" value="HTH_MarR-typ"/>
</dbReference>
<dbReference type="PANTHER" id="PTHR42756">
    <property type="entry name" value="TRANSCRIPTIONAL REGULATOR, MARR"/>
    <property type="match status" value="1"/>
</dbReference>
<evidence type="ECO:0000256" key="3">
    <source>
        <dbReference type="ARBA" id="ARBA00023163"/>
    </source>
</evidence>
<comment type="caution">
    <text evidence="5">The sequence shown here is derived from an EMBL/GenBank/DDBJ whole genome shotgun (WGS) entry which is preliminary data.</text>
</comment>
<dbReference type="InterPro" id="IPR036390">
    <property type="entry name" value="WH_DNA-bd_sf"/>
</dbReference>
<keyword evidence="6" id="KW-1185">Reference proteome</keyword>
<keyword evidence="3" id="KW-0804">Transcription</keyword>
<sequence length="158" mass="18168">MKKEETVDYIFKATWHAISRMYNKYASSQEITTSIGYVLLNIHPTEGMPATKIAPLMGLESRSLSRLLKNMEDRGLIYRERDKYDKRSVLIFLTEEGRKKRSVSIATVKAFNHEVRDKVSEEELATFFRVSGKVNEVVDASLKKKTNLLADYQSADLK</sequence>
<name>A0AAN4VTL0_9BACT</name>
<dbReference type="PROSITE" id="PS50995">
    <property type="entry name" value="HTH_MARR_2"/>
    <property type="match status" value="1"/>
</dbReference>
<dbReference type="PRINTS" id="PR00598">
    <property type="entry name" value="HTHMARR"/>
</dbReference>
<feature type="domain" description="HTH marR-type" evidence="4">
    <location>
        <begin position="1"/>
        <end position="136"/>
    </location>
</feature>
<dbReference type="InterPro" id="IPR023187">
    <property type="entry name" value="Tscrpt_reg_MarR-type_CS"/>
</dbReference>
<accession>A0AAN4VTL0</accession>
<evidence type="ECO:0000259" key="4">
    <source>
        <dbReference type="PROSITE" id="PS50995"/>
    </source>
</evidence>
<dbReference type="PANTHER" id="PTHR42756:SF1">
    <property type="entry name" value="TRANSCRIPTIONAL REPRESSOR OF EMRAB OPERON"/>
    <property type="match status" value="1"/>
</dbReference>
<dbReference type="SUPFAM" id="SSF46785">
    <property type="entry name" value="Winged helix' DNA-binding domain"/>
    <property type="match status" value="1"/>
</dbReference>
<dbReference type="SMART" id="SM00347">
    <property type="entry name" value="HTH_MARR"/>
    <property type="match status" value="1"/>
</dbReference>
<evidence type="ECO:0000256" key="2">
    <source>
        <dbReference type="ARBA" id="ARBA00023125"/>
    </source>
</evidence>